<sequence>MSGKEEVTSADLKALLARNGDALGPRQVYNWCRRSGVKLFTPDEVEDMLGKGRLLKIGEGTYGVCYRLSLHGDRDWVLKRFHGEATSDMLLKEVKALDKVKGVKGV</sequence>
<dbReference type="SUPFAM" id="SSF56112">
    <property type="entry name" value="Protein kinase-like (PK-like)"/>
    <property type="match status" value="1"/>
</dbReference>
<accession>A0AAE1FGE6</accession>
<name>A0AAE1FGE6_PETCI</name>
<comment type="caution">
    <text evidence="2">The sequence shown here is derived from an EMBL/GenBank/DDBJ whole genome shotgun (WGS) entry which is preliminary data.</text>
</comment>
<feature type="binding site" evidence="1">
    <location>
        <position position="79"/>
    </location>
    <ligand>
        <name>ATP</name>
        <dbReference type="ChEBI" id="CHEBI:30616"/>
    </ligand>
</feature>
<dbReference type="InterPro" id="IPR011009">
    <property type="entry name" value="Kinase-like_dom_sf"/>
</dbReference>
<keyword evidence="3" id="KW-1185">Reference proteome</keyword>
<keyword evidence="1" id="KW-0067">ATP-binding</keyword>
<organism evidence="2 3">
    <name type="scientific">Petrolisthes cinctipes</name>
    <name type="common">Flat porcelain crab</name>
    <dbReference type="NCBI Taxonomy" id="88211"/>
    <lineage>
        <taxon>Eukaryota</taxon>
        <taxon>Metazoa</taxon>
        <taxon>Ecdysozoa</taxon>
        <taxon>Arthropoda</taxon>
        <taxon>Crustacea</taxon>
        <taxon>Multicrustacea</taxon>
        <taxon>Malacostraca</taxon>
        <taxon>Eumalacostraca</taxon>
        <taxon>Eucarida</taxon>
        <taxon>Decapoda</taxon>
        <taxon>Pleocyemata</taxon>
        <taxon>Anomura</taxon>
        <taxon>Galatheoidea</taxon>
        <taxon>Porcellanidae</taxon>
        <taxon>Petrolisthes</taxon>
    </lineage>
</organism>
<dbReference type="AlphaFoldDB" id="A0AAE1FGE6"/>
<evidence type="ECO:0000313" key="2">
    <source>
        <dbReference type="EMBL" id="KAK3873628.1"/>
    </source>
</evidence>
<dbReference type="PROSITE" id="PS00107">
    <property type="entry name" value="PROTEIN_KINASE_ATP"/>
    <property type="match status" value="1"/>
</dbReference>
<evidence type="ECO:0000313" key="3">
    <source>
        <dbReference type="Proteomes" id="UP001286313"/>
    </source>
</evidence>
<protein>
    <submittedName>
        <fullName evidence="2">Uncharacterized protein</fullName>
    </submittedName>
</protein>
<dbReference type="Proteomes" id="UP001286313">
    <property type="component" value="Unassembled WGS sequence"/>
</dbReference>
<reference evidence="2" key="1">
    <citation type="submission" date="2023-10" db="EMBL/GenBank/DDBJ databases">
        <title>Genome assemblies of two species of porcelain crab, Petrolisthes cinctipes and Petrolisthes manimaculis (Anomura: Porcellanidae).</title>
        <authorList>
            <person name="Angst P."/>
        </authorList>
    </citation>
    <scope>NUCLEOTIDE SEQUENCE</scope>
    <source>
        <strain evidence="2">PB745_01</strain>
        <tissue evidence="2">Gill</tissue>
    </source>
</reference>
<gene>
    <name evidence="2" type="ORF">Pcinc_021377</name>
</gene>
<dbReference type="InterPro" id="IPR017441">
    <property type="entry name" value="Protein_kinase_ATP_BS"/>
</dbReference>
<dbReference type="GO" id="GO:0005524">
    <property type="term" value="F:ATP binding"/>
    <property type="evidence" value="ECO:0007669"/>
    <property type="project" value="UniProtKB-UniRule"/>
</dbReference>
<evidence type="ECO:0000256" key="1">
    <source>
        <dbReference type="PROSITE-ProRule" id="PRU10141"/>
    </source>
</evidence>
<proteinExistence type="predicted"/>
<dbReference type="EMBL" id="JAWQEG010002204">
    <property type="protein sequence ID" value="KAK3873628.1"/>
    <property type="molecule type" value="Genomic_DNA"/>
</dbReference>
<keyword evidence="1" id="KW-0547">Nucleotide-binding</keyword>